<dbReference type="Pfam" id="PF00485">
    <property type="entry name" value="PRK"/>
    <property type="match status" value="1"/>
</dbReference>
<evidence type="ECO:0000256" key="9">
    <source>
        <dbReference type="ARBA" id="ARBA00022741"/>
    </source>
</evidence>
<comment type="catalytic activity">
    <reaction evidence="14 17">
        <text>cytidine + ATP = CMP + ADP + H(+)</text>
        <dbReference type="Rhea" id="RHEA:24674"/>
        <dbReference type="ChEBI" id="CHEBI:15378"/>
        <dbReference type="ChEBI" id="CHEBI:17562"/>
        <dbReference type="ChEBI" id="CHEBI:30616"/>
        <dbReference type="ChEBI" id="CHEBI:60377"/>
        <dbReference type="ChEBI" id="CHEBI:456216"/>
        <dbReference type="EC" id="2.7.1.48"/>
    </reaction>
</comment>
<reference evidence="19" key="1">
    <citation type="journal article" date="2014" name="Int. J. Syst. Evol. Microbiol.">
        <title>Complete genome sequence of Corynebacterium casei LMG S-19264T (=DSM 44701T), isolated from a smear-ripened cheese.</title>
        <authorList>
            <consortium name="US DOE Joint Genome Institute (JGI-PGF)"/>
            <person name="Walter F."/>
            <person name="Albersmeier A."/>
            <person name="Kalinowski J."/>
            <person name="Ruckert C."/>
        </authorList>
    </citation>
    <scope>NUCLEOTIDE SEQUENCE</scope>
    <source>
        <strain evidence="19">KCTC 32182</strain>
    </source>
</reference>
<dbReference type="GO" id="GO:0005737">
    <property type="term" value="C:cytoplasm"/>
    <property type="evidence" value="ECO:0007669"/>
    <property type="project" value="UniProtKB-SubCell"/>
</dbReference>
<proteinExistence type="inferred from homology"/>
<dbReference type="GO" id="GO:0004849">
    <property type="term" value="F:uridine kinase activity"/>
    <property type="evidence" value="ECO:0007669"/>
    <property type="project" value="UniProtKB-UniRule"/>
</dbReference>
<evidence type="ECO:0000256" key="17">
    <source>
        <dbReference type="RuleBase" id="RU003825"/>
    </source>
</evidence>
<comment type="subcellular location">
    <subcellularLocation>
        <location evidence="1 16 17">Cytoplasm</location>
    </subcellularLocation>
</comment>
<dbReference type="GO" id="GO:0005524">
    <property type="term" value="F:ATP binding"/>
    <property type="evidence" value="ECO:0007669"/>
    <property type="project" value="UniProtKB-UniRule"/>
</dbReference>
<accession>A0A918P6U2</accession>
<dbReference type="NCBIfam" id="NF004018">
    <property type="entry name" value="PRK05480.1"/>
    <property type="match status" value="1"/>
</dbReference>
<dbReference type="CDD" id="cd02023">
    <property type="entry name" value="UMPK"/>
    <property type="match status" value="1"/>
</dbReference>
<keyword evidence="11 16" id="KW-0067">ATP-binding</keyword>
<keyword evidence="20" id="KW-1185">Reference proteome</keyword>
<keyword evidence="8 16" id="KW-0808">Transferase</keyword>
<feature type="binding site" evidence="16">
    <location>
        <begin position="11"/>
        <end position="18"/>
    </location>
    <ligand>
        <name>ATP</name>
        <dbReference type="ChEBI" id="CHEBI:30616"/>
    </ligand>
</feature>
<dbReference type="PRINTS" id="PR00988">
    <property type="entry name" value="URIDINKINASE"/>
</dbReference>
<reference evidence="19" key="2">
    <citation type="submission" date="2020-09" db="EMBL/GenBank/DDBJ databases">
        <authorList>
            <person name="Sun Q."/>
            <person name="Kim S."/>
        </authorList>
    </citation>
    <scope>NUCLEOTIDE SEQUENCE</scope>
    <source>
        <strain evidence="19">KCTC 32182</strain>
    </source>
</reference>
<name>A0A918P6U2_9NEIS</name>
<keyword evidence="10 16" id="KW-0418">Kinase</keyword>
<dbReference type="GO" id="GO:0044211">
    <property type="term" value="P:CTP salvage"/>
    <property type="evidence" value="ECO:0007669"/>
    <property type="project" value="UniProtKB-UniRule"/>
</dbReference>
<evidence type="ECO:0000256" key="12">
    <source>
        <dbReference type="ARBA" id="ARBA00030641"/>
    </source>
</evidence>
<evidence type="ECO:0000256" key="11">
    <source>
        <dbReference type="ARBA" id="ARBA00022840"/>
    </source>
</evidence>
<dbReference type="Gene3D" id="3.40.50.300">
    <property type="entry name" value="P-loop containing nucleotide triphosphate hydrolases"/>
    <property type="match status" value="1"/>
</dbReference>
<evidence type="ECO:0000256" key="8">
    <source>
        <dbReference type="ARBA" id="ARBA00022679"/>
    </source>
</evidence>
<dbReference type="Proteomes" id="UP000645257">
    <property type="component" value="Unassembled WGS sequence"/>
</dbReference>
<evidence type="ECO:0000259" key="18">
    <source>
        <dbReference type="Pfam" id="PF00485"/>
    </source>
</evidence>
<evidence type="ECO:0000256" key="14">
    <source>
        <dbReference type="ARBA" id="ARBA00047436"/>
    </source>
</evidence>
<protein>
    <recommendedName>
        <fullName evidence="6 16">Uridine kinase</fullName>
        <ecNumber evidence="5 16">2.7.1.48</ecNumber>
    </recommendedName>
    <alternativeName>
        <fullName evidence="12 16">Cytidine monophosphokinase</fullName>
    </alternativeName>
    <alternativeName>
        <fullName evidence="13 16">Uridine monophosphokinase</fullName>
    </alternativeName>
</protein>
<evidence type="ECO:0000256" key="5">
    <source>
        <dbReference type="ARBA" id="ARBA00012137"/>
    </source>
</evidence>
<comment type="similarity">
    <text evidence="4 16 17">Belongs to the uridine kinase family.</text>
</comment>
<keyword evidence="7 16" id="KW-0963">Cytoplasm</keyword>
<sequence length="204" mass="23192">MTTPFIIGIAGGSGSGKTTVTRKLVETIGADKAAVVIQDFYYRDQSNLTFEQRLLTNYDHPHAFDWPLLMQHIDDLRNGVPVDMPIYDFARHTRSDATQTVVPAPVILIEGFYSLYDAALRDMMSLKIFVDTDSDVRFIRRLQRDIAERGRSMQNVIDQYMATVRPMHNQFIEPTKRFADVILPHGCNDPAVDMITARIESLIV</sequence>
<evidence type="ECO:0000256" key="15">
    <source>
        <dbReference type="ARBA" id="ARBA00048909"/>
    </source>
</evidence>
<evidence type="ECO:0000256" key="13">
    <source>
        <dbReference type="ARBA" id="ARBA00031452"/>
    </source>
</evidence>
<dbReference type="EMBL" id="BMYX01000024">
    <property type="protein sequence ID" value="GGY27495.1"/>
    <property type="molecule type" value="Genomic_DNA"/>
</dbReference>
<dbReference type="AlphaFoldDB" id="A0A918P6U2"/>
<dbReference type="InterPro" id="IPR026008">
    <property type="entry name" value="Uridine_kinase"/>
</dbReference>
<evidence type="ECO:0000256" key="2">
    <source>
        <dbReference type="ARBA" id="ARBA00004690"/>
    </source>
</evidence>
<evidence type="ECO:0000313" key="19">
    <source>
        <dbReference type="EMBL" id="GGY27495.1"/>
    </source>
</evidence>
<dbReference type="InterPro" id="IPR000764">
    <property type="entry name" value="Uridine_kinase-like"/>
</dbReference>
<evidence type="ECO:0000256" key="3">
    <source>
        <dbReference type="ARBA" id="ARBA00004784"/>
    </source>
</evidence>
<comment type="pathway">
    <text evidence="3 16 17">Pyrimidine metabolism; CTP biosynthesis via salvage pathway; CTP from cytidine: step 1/3.</text>
</comment>
<dbReference type="HAMAP" id="MF_00551">
    <property type="entry name" value="Uridine_kinase"/>
    <property type="match status" value="1"/>
</dbReference>
<evidence type="ECO:0000256" key="16">
    <source>
        <dbReference type="HAMAP-Rule" id="MF_00551"/>
    </source>
</evidence>
<keyword evidence="9 16" id="KW-0547">Nucleotide-binding</keyword>
<dbReference type="RefSeq" id="WP_189536482.1">
    <property type="nucleotide sequence ID" value="NZ_BMYX01000024.1"/>
</dbReference>
<dbReference type="PANTHER" id="PTHR10285">
    <property type="entry name" value="URIDINE KINASE"/>
    <property type="match status" value="1"/>
</dbReference>
<comment type="caution">
    <text evidence="19">The sequence shown here is derived from an EMBL/GenBank/DDBJ whole genome shotgun (WGS) entry which is preliminary data.</text>
</comment>
<comment type="pathway">
    <text evidence="2 16 17">Pyrimidine metabolism; UMP biosynthesis via salvage pathway; UMP from uridine: step 1/1.</text>
</comment>
<gene>
    <name evidence="16 19" type="primary">udk</name>
    <name evidence="19" type="ORF">GCM10011289_33650</name>
</gene>
<evidence type="ECO:0000313" key="20">
    <source>
        <dbReference type="Proteomes" id="UP000645257"/>
    </source>
</evidence>
<comment type="catalytic activity">
    <reaction evidence="15 16 17">
        <text>uridine + ATP = UMP + ADP + H(+)</text>
        <dbReference type="Rhea" id="RHEA:16825"/>
        <dbReference type="ChEBI" id="CHEBI:15378"/>
        <dbReference type="ChEBI" id="CHEBI:16704"/>
        <dbReference type="ChEBI" id="CHEBI:30616"/>
        <dbReference type="ChEBI" id="CHEBI:57865"/>
        <dbReference type="ChEBI" id="CHEBI:456216"/>
        <dbReference type="EC" id="2.7.1.48"/>
    </reaction>
</comment>
<dbReference type="SUPFAM" id="SSF52540">
    <property type="entry name" value="P-loop containing nucleoside triphosphate hydrolases"/>
    <property type="match status" value="1"/>
</dbReference>
<dbReference type="InterPro" id="IPR027417">
    <property type="entry name" value="P-loop_NTPase"/>
</dbReference>
<feature type="domain" description="Phosphoribulokinase/uridine kinase" evidence="18">
    <location>
        <begin position="6"/>
        <end position="186"/>
    </location>
</feature>
<dbReference type="InterPro" id="IPR006083">
    <property type="entry name" value="PRK/URK"/>
</dbReference>
<dbReference type="GO" id="GO:0044206">
    <property type="term" value="P:UMP salvage"/>
    <property type="evidence" value="ECO:0007669"/>
    <property type="project" value="UniProtKB-UniRule"/>
</dbReference>
<evidence type="ECO:0000256" key="1">
    <source>
        <dbReference type="ARBA" id="ARBA00004496"/>
    </source>
</evidence>
<evidence type="ECO:0000256" key="4">
    <source>
        <dbReference type="ARBA" id="ARBA00005408"/>
    </source>
</evidence>
<dbReference type="EC" id="2.7.1.48" evidence="5 16"/>
<evidence type="ECO:0000256" key="10">
    <source>
        <dbReference type="ARBA" id="ARBA00022777"/>
    </source>
</evidence>
<dbReference type="NCBIfam" id="TIGR00235">
    <property type="entry name" value="udk"/>
    <property type="match status" value="1"/>
</dbReference>
<evidence type="ECO:0000256" key="7">
    <source>
        <dbReference type="ARBA" id="ARBA00022490"/>
    </source>
</evidence>
<organism evidence="19 20">
    <name type="scientific">Paludibacterium paludis</name>
    <dbReference type="NCBI Taxonomy" id="1225769"/>
    <lineage>
        <taxon>Bacteria</taxon>
        <taxon>Pseudomonadati</taxon>
        <taxon>Pseudomonadota</taxon>
        <taxon>Betaproteobacteria</taxon>
        <taxon>Neisseriales</taxon>
        <taxon>Chromobacteriaceae</taxon>
        <taxon>Paludibacterium</taxon>
    </lineage>
</organism>
<evidence type="ECO:0000256" key="6">
    <source>
        <dbReference type="ARBA" id="ARBA00021478"/>
    </source>
</evidence>